<feature type="binding site" evidence="8">
    <location>
        <position position="176"/>
    </location>
    <ligand>
        <name>Mg(2+)</name>
        <dbReference type="ChEBI" id="CHEBI:18420"/>
    </ligand>
</feature>
<accession>A0A8K0DLX0</accession>
<feature type="active site" description="Proton donor" evidence="6">
    <location>
        <position position="13"/>
    </location>
</feature>
<feature type="binding site" evidence="7">
    <location>
        <position position="22"/>
    </location>
    <ligand>
        <name>substrate</name>
    </ligand>
</feature>
<keyword evidence="4" id="KW-0378">Hydrolase</keyword>
<dbReference type="GO" id="GO:0016791">
    <property type="term" value="F:phosphatase activity"/>
    <property type="evidence" value="ECO:0007669"/>
    <property type="project" value="InterPro"/>
</dbReference>
<dbReference type="InterPro" id="IPR036412">
    <property type="entry name" value="HAD-like_sf"/>
</dbReference>
<keyword evidence="3 8" id="KW-0479">Metal-binding</keyword>
<evidence type="ECO:0000256" key="3">
    <source>
        <dbReference type="ARBA" id="ARBA00022723"/>
    </source>
</evidence>
<dbReference type="Proteomes" id="UP000801492">
    <property type="component" value="Unassembled WGS sequence"/>
</dbReference>
<sequence>MSRGKRLAAFDFDKTITLENTDHVAQDLVPKHITPKYIRNGWTAYMRNIFEILHKEGIDKSIITKAIIDIPPICGMPELIKDLSENLNYDVIIISDSNSYFINVWLKEHKLLNNIKKVFTNPAEFSNGLLKIEMYHLQDWCNLSEKNLCKGQILEDYIKAQKKAGVEYQQVMYVGDGPNDFCPILRLNHGDLAFCREGYKCADLVRDAKDNKPIKDELRTVKADVHLWKTGFDILNVIKTIG</sequence>
<dbReference type="PIRSF" id="PIRSF031051">
    <property type="entry name" value="PyrdxlP_Pase_PHOSPHO2"/>
    <property type="match status" value="1"/>
</dbReference>
<protein>
    <recommendedName>
        <fullName evidence="11">Phosphatase</fullName>
    </recommendedName>
</protein>
<feature type="binding site" evidence="8">
    <location>
        <position position="11"/>
    </location>
    <ligand>
        <name>Mg(2+)</name>
        <dbReference type="ChEBI" id="CHEBI:18420"/>
    </ligand>
</feature>
<gene>
    <name evidence="9" type="ORF">ILUMI_00294</name>
</gene>
<evidence type="ECO:0000256" key="1">
    <source>
        <dbReference type="ARBA" id="ARBA00001946"/>
    </source>
</evidence>
<keyword evidence="5 8" id="KW-0460">Magnesium</keyword>
<organism evidence="9 10">
    <name type="scientific">Ignelater luminosus</name>
    <name type="common">Cucubano</name>
    <name type="synonym">Pyrophorus luminosus</name>
    <dbReference type="NCBI Taxonomy" id="2038154"/>
    <lineage>
        <taxon>Eukaryota</taxon>
        <taxon>Metazoa</taxon>
        <taxon>Ecdysozoa</taxon>
        <taxon>Arthropoda</taxon>
        <taxon>Hexapoda</taxon>
        <taxon>Insecta</taxon>
        <taxon>Pterygota</taxon>
        <taxon>Neoptera</taxon>
        <taxon>Endopterygota</taxon>
        <taxon>Coleoptera</taxon>
        <taxon>Polyphaga</taxon>
        <taxon>Elateriformia</taxon>
        <taxon>Elateroidea</taxon>
        <taxon>Elateridae</taxon>
        <taxon>Agrypninae</taxon>
        <taxon>Pyrophorini</taxon>
        <taxon>Ignelater</taxon>
    </lineage>
</organism>
<comment type="caution">
    <text evidence="9">The sequence shown here is derived from an EMBL/GenBank/DDBJ whole genome shotgun (WGS) entry which is preliminary data.</text>
</comment>
<dbReference type="PANTHER" id="PTHR20889:SF12">
    <property type="entry name" value="LP01149P"/>
    <property type="match status" value="1"/>
</dbReference>
<dbReference type="NCBIfam" id="TIGR01489">
    <property type="entry name" value="DKMTPPase-SF"/>
    <property type="match status" value="1"/>
</dbReference>
<evidence type="ECO:0000256" key="4">
    <source>
        <dbReference type="ARBA" id="ARBA00022801"/>
    </source>
</evidence>
<feature type="binding site" evidence="8">
    <location>
        <position position="13"/>
    </location>
    <ligand>
        <name>Mg(2+)</name>
        <dbReference type="ChEBI" id="CHEBI:18420"/>
    </ligand>
</feature>
<dbReference type="OrthoDB" id="10267182at2759"/>
<evidence type="ECO:0000313" key="10">
    <source>
        <dbReference type="Proteomes" id="UP000801492"/>
    </source>
</evidence>
<comment type="cofactor">
    <cofactor evidence="1 8">
        <name>Mg(2+)</name>
        <dbReference type="ChEBI" id="CHEBI:18420"/>
    </cofactor>
</comment>
<reference evidence="9" key="1">
    <citation type="submission" date="2019-08" db="EMBL/GenBank/DDBJ databases">
        <title>The genome of the North American firefly Photinus pyralis.</title>
        <authorList>
            <consortium name="Photinus pyralis genome working group"/>
            <person name="Fallon T.R."/>
            <person name="Sander Lower S.E."/>
            <person name="Weng J.-K."/>
        </authorList>
    </citation>
    <scope>NUCLEOTIDE SEQUENCE</scope>
    <source>
        <strain evidence="9">TRF0915ILg1</strain>
        <tissue evidence="9">Whole body</tissue>
    </source>
</reference>
<evidence type="ECO:0000256" key="8">
    <source>
        <dbReference type="PIRSR" id="PIRSR031051-3"/>
    </source>
</evidence>
<proteinExistence type="inferred from homology"/>
<dbReference type="Pfam" id="PF06888">
    <property type="entry name" value="Put_Phosphatase"/>
    <property type="match status" value="1"/>
</dbReference>
<dbReference type="InterPro" id="IPR016965">
    <property type="entry name" value="Pase_PHOSPHO-typ"/>
</dbReference>
<dbReference type="AlphaFoldDB" id="A0A8K0DLX0"/>
<dbReference type="EMBL" id="VTPC01000413">
    <property type="protein sequence ID" value="KAF2905882.1"/>
    <property type="molecule type" value="Genomic_DNA"/>
</dbReference>
<dbReference type="SUPFAM" id="SSF56784">
    <property type="entry name" value="HAD-like"/>
    <property type="match status" value="1"/>
</dbReference>
<evidence type="ECO:0000313" key="9">
    <source>
        <dbReference type="EMBL" id="KAF2905882.1"/>
    </source>
</evidence>
<feature type="active site" description="Nucleophile" evidence="6">
    <location>
        <position position="11"/>
    </location>
</feature>
<dbReference type="NCBIfam" id="TIGR01488">
    <property type="entry name" value="HAD-SF-IB"/>
    <property type="match status" value="1"/>
</dbReference>
<evidence type="ECO:0000256" key="5">
    <source>
        <dbReference type="ARBA" id="ARBA00022842"/>
    </source>
</evidence>
<dbReference type="PANTHER" id="PTHR20889">
    <property type="entry name" value="PHOSPHATASE, ORPHAN 1, 2"/>
    <property type="match status" value="1"/>
</dbReference>
<name>A0A8K0DLX0_IGNLU</name>
<evidence type="ECO:0008006" key="11">
    <source>
        <dbReference type="Google" id="ProtNLM"/>
    </source>
</evidence>
<comment type="similarity">
    <text evidence="2">Belongs to the HAD-like hydrolase superfamily. PHOSPHO family.</text>
</comment>
<dbReference type="InterPro" id="IPR006384">
    <property type="entry name" value="HAD_hydro_PyrdxlP_Pase-like"/>
</dbReference>
<dbReference type="Gene3D" id="3.40.50.1000">
    <property type="entry name" value="HAD superfamily/HAD-like"/>
    <property type="match status" value="1"/>
</dbReference>
<dbReference type="InterPro" id="IPR023214">
    <property type="entry name" value="HAD_sf"/>
</dbReference>
<evidence type="ECO:0000256" key="7">
    <source>
        <dbReference type="PIRSR" id="PIRSR031051-2"/>
    </source>
</evidence>
<feature type="binding site" evidence="7">
    <location>
        <position position="96"/>
    </location>
    <ligand>
        <name>substrate</name>
    </ligand>
</feature>
<dbReference type="GO" id="GO:0046872">
    <property type="term" value="F:metal ion binding"/>
    <property type="evidence" value="ECO:0007669"/>
    <property type="project" value="UniProtKB-KW"/>
</dbReference>
<keyword evidence="10" id="KW-1185">Reference proteome</keyword>
<evidence type="ECO:0000256" key="2">
    <source>
        <dbReference type="ARBA" id="ARBA00008541"/>
    </source>
</evidence>
<evidence type="ECO:0000256" key="6">
    <source>
        <dbReference type="PIRSR" id="PIRSR031051-1"/>
    </source>
</evidence>